<dbReference type="PANTHER" id="PTHR47968">
    <property type="entry name" value="CENTROMERE PROTEIN E"/>
    <property type="match status" value="1"/>
</dbReference>
<dbReference type="InterPro" id="IPR027640">
    <property type="entry name" value="Kinesin-like_fam"/>
</dbReference>
<feature type="binding site" evidence="3">
    <location>
        <begin position="178"/>
        <end position="185"/>
    </location>
    <ligand>
        <name>ATP</name>
        <dbReference type="ChEBI" id="CHEBI:30616"/>
    </ligand>
</feature>
<accession>A0ABQ7FZT9</accession>
<keyword evidence="2 3" id="KW-0505">Motor protein</keyword>
<dbReference type="InterPro" id="IPR001752">
    <property type="entry name" value="Kinesin_motor_dom"/>
</dbReference>
<feature type="compositionally biased region" description="Polar residues" evidence="4">
    <location>
        <begin position="287"/>
        <end position="299"/>
    </location>
</feature>
<evidence type="ECO:0000256" key="3">
    <source>
        <dbReference type="PROSITE-ProRule" id="PRU00283"/>
    </source>
</evidence>
<dbReference type="EMBL" id="MU070410">
    <property type="protein sequence ID" value="KAF5827860.1"/>
    <property type="molecule type" value="Genomic_DNA"/>
</dbReference>
<feature type="region of interest" description="Disordered" evidence="4">
    <location>
        <begin position="253"/>
        <end position="307"/>
    </location>
</feature>
<evidence type="ECO:0000313" key="7">
    <source>
        <dbReference type="Proteomes" id="UP000815325"/>
    </source>
</evidence>
<dbReference type="GO" id="GO:0016787">
    <property type="term" value="F:hydrolase activity"/>
    <property type="evidence" value="ECO:0007669"/>
    <property type="project" value="UniProtKB-KW"/>
</dbReference>
<feature type="compositionally biased region" description="Low complexity" evidence="4">
    <location>
        <begin position="254"/>
        <end position="271"/>
    </location>
</feature>
<dbReference type="PROSITE" id="PS50067">
    <property type="entry name" value="KINESIN_MOTOR_2"/>
    <property type="match status" value="1"/>
</dbReference>
<evidence type="ECO:0000313" key="6">
    <source>
        <dbReference type="EMBL" id="KAF5827860.1"/>
    </source>
</evidence>
<dbReference type="Proteomes" id="UP000815325">
    <property type="component" value="Unassembled WGS sequence"/>
</dbReference>
<dbReference type="SMART" id="SM00129">
    <property type="entry name" value="KISc"/>
    <property type="match status" value="1"/>
</dbReference>
<evidence type="ECO:0000256" key="4">
    <source>
        <dbReference type="SAM" id="MobiDB-lite"/>
    </source>
</evidence>
<feature type="non-terminal residue" evidence="6">
    <location>
        <position position="325"/>
    </location>
</feature>
<gene>
    <name evidence="6" type="ORF">DUNSADRAFT_18605</name>
</gene>
<feature type="domain" description="Kinesin motor" evidence="5">
    <location>
        <begin position="83"/>
        <end position="325"/>
    </location>
</feature>
<reference evidence="6" key="1">
    <citation type="submission" date="2017-08" db="EMBL/GenBank/DDBJ databases">
        <authorList>
            <person name="Polle J.E."/>
            <person name="Barry K."/>
            <person name="Cushman J."/>
            <person name="Schmutz J."/>
            <person name="Tran D."/>
            <person name="Hathwaick L.T."/>
            <person name="Yim W.C."/>
            <person name="Jenkins J."/>
            <person name="Mckie-Krisberg Z.M."/>
            <person name="Prochnik S."/>
            <person name="Lindquist E."/>
            <person name="Dockter R.B."/>
            <person name="Adam C."/>
            <person name="Molina H."/>
            <person name="Bunkerborg J."/>
            <person name="Jin E."/>
            <person name="Buchheim M."/>
            <person name="Magnuson J."/>
        </authorList>
    </citation>
    <scope>NUCLEOTIDE SEQUENCE</scope>
    <source>
        <strain evidence="6">CCAP 19/18</strain>
    </source>
</reference>
<evidence type="ECO:0000256" key="1">
    <source>
        <dbReference type="ARBA" id="ARBA00023054"/>
    </source>
</evidence>
<dbReference type="Gene3D" id="3.40.850.10">
    <property type="entry name" value="Kinesin motor domain"/>
    <property type="match status" value="1"/>
</dbReference>
<comment type="caution">
    <text evidence="6">The sequence shown here is derived from an EMBL/GenBank/DDBJ whole genome shotgun (WGS) entry which is preliminary data.</text>
</comment>
<dbReference type="PANTHER" id="PTHR47968:SF75">
    <property type="entry name" value="CENTROMERE-ASSOCIATED PROTEIN E"/>
    <property type="match status" value="1"/>
</dbReference>
<dbReference type="Pfam" id="PF00225">
    <property type="entry name" value="Kinesin"/>
    <property type="match status" value="1"/>
</dbReference>
<keyword evidence="3" id="KW-0067">ATP-binding</keyword>
<name>A0ABQ7FZT9_DUNSA</name>
<keyword evidence="3" id="KW-0547">Nucleotide-binding</keyword>
<keyword evidence="7" id="KW-1185">Reference proteome</keyword>
<dbReference type="InterPro" id="IPR036961">
    <property type="entry name" value="Kinesin_motor_dom_sf"/>
</dbReference>
<proteinExistence type="inferred from homology"/>
<keyword evidence="1" id="KW-0175">Coiled coil</keyword>
<dbReference type="SUPFAM" id="SSF52540">
    <property type="entry name" value="P-loop containing nucleoside triphosphate hydrolases"/>
    <property type="match status" value="1"/>
</dbReference>
<evidence type="ECO:0000256" key="2">
    <source>
        <dbReference type="ARBA" id="ARBA00023175"/>
    </source>
</evidence>
<dbReference type="InterPro" id="IPR027417">
    <property type="entry name" value="P-loop_NTPase"/>
</dbReference>
<comment type="similarity">
    <text evidence="3">Belongs to the TRAFAC class myosin-kinesin ATPase superfamily. Kinesin family.</text>
</comment>
<sequence>METLDEDEAFLEQQQLVGFGFHEIDEDILRRASHRLSAMLPRKLRFSESWALKKVQLRGNGAGRDNATFRAGSSAGPPTESGPLKVYVRLRPSSVKGVGVAADRTEEAIKATSDVGLSLEPPANAKRVLKPLPTEHFTFTKVFPGQTPQQLYFQTTTEPLVEDMLSFKWKNSVVVAYGSSGAGKTHTIEGPQDDPGLLPRAVQAIFLSLEQQQEQQANPQKRVLISFYEVYNDLVYDLLSGIAVPVALSNSTGHLQQSQPQHHSHPPSYQHLHLHQHHQQRLMGAAGNTSKATSSSSQGPAGGARNVLRVREDGSGRVCIPGLAE</sequence>
<evidence type="ECO:0000259" key="5">
    <source>
        <dbReference type="PROSITE" id="PS50067"/>
    </source>
</evidence>
<organism evidence="6 7">
    <name type="scientific">Dunaliella salina</name>
    <name type="common">Green alga</name>
    <name type="synonym">Protococcus salinus</name>
    <dbReference type="NCBI Taxonomy" id="3046"/>
    <lineage>
        <taxon>Eukaryota</taxon>
        <taxon>Viridiplantae</taxon>
        <taxon>Chlorophyta</taxon>
        <taxon>core chlorophytes</taxon>
        <taxon>Chlorophyceae</taxon>
        <taxon>CS clade</taxon>
        <taxon>Chlamydomonadales</taxon>
        <taxon>Dunaliellaceae</taxon>
        <taxon>Dunaliella</taxon>
    </lineage>
</organism>
<protein>
    <submittedName>
        <fullName evidence="6">P-loop containing nucleoside triphosphate hydrolase protein</fullName>
    </submittedName>
</protein>
<keyword evidence="6" id="KW-0378">Hydrolase</keyword>
<feature type="region of interest" description="Disordered" evidence="4">
    <location>
        <begin position="62"/>
        <end position="81"/>
    </location>
</feature>